<keyword evidence="3" id="KW-1185">Reference proteome</keyword>
<gene>
    <name evidence="2" type="ORF">IM660_04085</name>
</gene>
<dbReference type="InterPro" id="IPR000835">
    <property type="entry name" value="HTH_MarR-typ"/>
</dbReference>
<sequence>MSQGSLEGVTGYLLKRVHAALRAEMEAVLRPLGLTVAQYACLEVLDRADSATSAHLARGAFISRQAMTVLLAGMESHGWVEVVPGKGRARPYRITTAGRAALDPARTVVNDVDARMVGGLDPAQRRDLHALLGECLHGLTG</sequence>
<dbReference type="Pfam" id="PF12802">
    <property type="entry name" value="MarR_2"/>
    <property type="match status" value="1"/>
</dbReference>
<proteinExistence type="predicted"/>
<dbReference type="GO" id="GO:0006950">
    <property type="term" value="P:response to stress"/>
    <property type="evidence" value="ECO:0007669"/>
    <property type="project" value="TreeGrafter"/>
</dbReference>
<name>A0A7M1SV69_9MICO</name>
<evidence type="ECO:0000313" key="2">
    <source>
        <dbReference type="EMBL" id="QOR71480.1"/>
    </source>
</evidence>
<dbReference type="Proteomes" id="UP000593758">
    <property type="component" value="Chromosome"/>
</dbReference>
<dbReference type="InterPro" id="IPR036390">
    <property type="entry name" value="WH_DNA-bd_sf"/>
</dbReference>
<dbReference type="InterPro" id="IPR036388">
    <property type="entry name" value="WH-like_DNA-bd_sf"/>
</dbReference>
<dbReference type="SUPFAM" id="SSF46785">
    <property type="entry name" value="Winged helix' DNA-binding domain"/>
    <property type="match status" value="1"/>
</dbReference>
<dbReference type="KEGG" id="halt:IM660_04085"/>
<dbReference type="PANTHER" id="PTHR33164">
    <property type="entry name" value="TRANSCRIPTIONAL REGULATOR, MARR FAMILY"/>
    <property type="match status" value="1"/>
</dbReference>
<organism evidence="2 3">
    <name type="scientific">Ruania alkalisoli</name>
    <dbReference type="NCBI Taxonomy" id="2779775"/>
    <lineage>
        <taxon>Bacteria</taxon>
        <taxon>Bacillati</taxon>
        <taxon>Actinomycetota</taxon>
        <taxon>Actinomycetes</taxon>
        <taxon>Micrococcales</taxon>
        <taxon>Ruaniaceae</taxon>
        <taxon>Ruania</taxon>
    </lineage>
</organism>
<dbReference type="SMART" id="SM00347">
    <property type="entry name" value="HTH_MARR"/>
    <property type="match status" value="1"/>
</dbReference>
<accession>A0A7M1SV69</accession>
<evidence type="ECO:0000313" key="3">
    <source>
        <dbReference type="Proteomes" id="UP000593758"/>
    </source>
</evidence>
<evidence type="ECO:0000259" key="1">
    <source>
        <dbReference type="PROSITE" id="PS50995"/>
    </source>
</evidence>
<reference evidence="2 3" key="1">
    <citation type="submission" date="2020-10" db="EMBL/GenBank/DDBJ databases">
        <title>Haloactinobacterium sp. RN3S43, a bacterium isolated from saline soil.</title>
        <authorList>
            <person name="Sun J.-Q."/>
        </authorList>
    </citation>
    <scope>NUCLEOTIDE SEQUENCE [LARGE SCALE GENOMIC DNA]</scope>
    <source>
        <strain evidence="2 3">RN3S43</strain>
    </source>
</reference>
<dbReference type="PANTHER" id="PTHR33164:SF43">
    <property type="entry name" value="HTH-TYPE TRANSCRIPTIONAL REPRESSOR YETL"/>
    <property type="match status" value="1"/>
</dbReference>
<dbReference type="EMBL" id="CP063169">
    <property type="protein sequence ID" value="QOR71480.1"/>
    <property type="molecule type" value="Genomic_DNA"/>
</dbReference>
<dbReference type="PROSITE" id="PS50995">
    <property type="entry name" value="HTH_MARR_2"/>
    <property type="match status" value="1"/>
</dbReference>
<dbReference type="AlphaFoldDB" id="A0A7M1SV69"/>
<dbReference type="InterPro" id="IPR039422">
    <property type="entry name" value="MarR/SlyA-like"/>
</dbReference>
<dbReference type="GO" id="GO:0003700">
    <property type="term" value="F:DNA-binding transcription factor activity"/>
    <property type="evidence" value="ECO:0007669"/>
    <property type="project" value="InterPro"/>
</dbReference>
<dbReference type="Gene3D" id="1.10.10.10">
    <property type="entry name" value="Winged helix-like DNA-binding domain superfamily/Winged helix DNA-binding domain"/>
    <property type="match status" value="1"/>
</dbReference>
<dbReference type="RefSeq" id="WP_193498140.1">
    <property type="nucleotide sequence ID" value="NZ_CP063169.1"/>
</dbReference>
<feature type="domain" description="HTH marR-type" evidence="1">
    <location>
        <begin position="7"/>
        <end position="137"/>
    </location>
</feature>
<protein>
    <submittedName>
        <fullName evidence="2">MarR family transcriptional regulator</fullName>
    </submittedName>
</protein>